<keyword evidence="4" id="KW-1185">Reference proteome</keyword>
<dbReference type="SUPFAM" id="SSF52980">
    <property type="entry name" value="Restriction endonuclease-like"/>
    <property type="match status" value="1"/>
</dbReference>
<accession>A0AB36FR86</accession>
<name>A0AB36FR86_ALTMA</name>
<evidence type="ECO:0000256" key="1">
    <source>
        <dbReference type="SAM" id="Phobius"/>
    </source>
</evidence>
<dbReference type="EMBL" id="MIPY01000061">
    <property type="protein sequence ID" value="OES24492.1"/>
    <property type="molecule type" value="Genomic_DNA"/>
</dbReference>
<dbReference type="Gene3D" id="3.40.1350.10">
    <property type="match status" value="1"/>
</dbReference>
<proteinExistence type="predicted"/>
<dbReference type="RefSeq" id="WP_069945599.1">
    <property type="nucleotide sequence ID" value="NZ_MIPW01000036.1"/>
</dbReference>
<dbReference type="InterPro" id="IPR007560">
    <property type="entry name" value="Restrct_endonuc_IV_Mrr"/>
</dbReference>
<keyword evidence="3" id="KW-0255">Endonuclease</keyword>
<dbReference type="PANTHER" id="PTHR30015:SF7">
    <property type="entry name" value="TYPE IV METHYL-DIRECTED RESTRICTION ENZYME ECOKMRR"/>
    <property type="match status" value="1"/>
</dbReference>
<feature type="transmembrane region" description="Helical" evidence="1">
    <location>
        <begin position="6"/>
        <end position="26"/>
    </location>
</feature>
<sequence length="179" mass="20964">MFTQQWNVWLELGAIGLLMFTVFYSWSRWRSKHAFNVRISKKHIKRLQKIPTPEQQMGFLRKVNPYIFEEMILSRIKQLGHRIKRGTKYSGDGGIDGRAFIRGKKVLIQAKRYKGHVSARDVEAFVAVCKQQKCFGLFVHTGRTGKLSKQMRAENVDIISGERLLSMFVERQFTPRWEA</sequence>
<keyword evidence="3" id="KW-0540">Nuclease</keyword>
<protein>
    <submittedName>
        <fullName evidence="3">Restriction endonuclease family protein</fullName>
    </submittedName>
</protein>
<dbReference type="InterPro" id="IPR011856">
    <property type="entry name" value="tRNA_endonuc-like_dom_sf"/>
</dbReference>
<dbReference type="InterPro" id="IPR011335">
    <property type="entry name" value="Restrct_endonuc-II-like"/>
</dbReference>
<keyword evidence="1" id="KW-0812">Transmembrane</keyword>
<keyword evidence="1" id="KW-0472">Membrane</keyword>
<dbReference type="Pfam" id="PF04471">
    <property type="entry name" value="Mrr_cat"/>
    <property type="match status" value="1"/>
</dbReference>
<comment type="caution">
    <text evidence="3">The sequence shown here is derived from an EMBL/GenBank/DDBJ whole genome shotgun (WGS) entry which is preliminary data.</text>
</comment>
<evidence type="ECO:0000313" key="4">
    <source>
        <dbReference type="Proteomes" id="UP000095392"/>
    </source>
</evidence>
<evidence type="ECO:0000259" key="2">
    <source>
        <dbReference type="Pfam" id="PF04471"/>
    </source>
</evidence>
<evidence type="ECO:0000313" key="3">
    <source>
        <dbReference type="EMBL" id="OES24492.1"/>
    </source>
</evidence>
<dbReference type="InterPro" id="IPR052906">
    <property type="entry name" value="Type_IV_Methyl-Rstrct_Enzyme"/>
</dbReference>
<gene>
    <name evidence="3" type="ORF">BFV95_4759</name>
</gene>
<dbReference type="Proteomes" id="UP000095392">
    <property type="component" value="Unassembled WGS sequence"/>
</dbReference>
<dbReference type="GO" id="GO:0009307">
    <property type="term" value="P:DNA restriction-modification system"/>
    <property type="evidence" value="ECO:0007669"/>
    <property type="project" value="InterPro"/>
</dbReference>
<organism evidence="3 4">
    <name type="scientific">Alteromonas macleodii</name>
    <name type="common">Pseudoalteromonas macleodii</name>
    <dbReference type="NCBI Taxonomy" id="28108"/>
    <lineage>
        <taxon>Bacteria</taxon>
        <taxon>Pseudomonadati</taxon>
        <taxon>Pseudomonadota</taxon>
        <taxon>Gammaproteobacteria</taxon>
        <taxon>Alteromonadales</taxon>
        <taxon>Alteromonadaceae</taxon>
        <taxon>Alteromonas/Salinimonas group</taxon>
        <taxon>Alteromonas</taxon>
    </lineage>
</organism>
<reference evidence="3 4" key="1">
    <citation type="submission" date="2016-09" db="EMBL/GenBank/DDBJ databases">
        <title>Draft Genome Sequence of four Alteromonas macleodii strains isolated from copper coupons and grown long-term at elevated copper levels.</title>
        <authorList>
            <person name="Cusick K."/>
            <person name="Dale J."/>
            <person name="Little B."/>
            <person name="Biffinger J."/>
        </authorList>
    </citation>
    <scope>NUCLEOTIDE SEQUENCE [LARGE SCALE GENOMIC DNA]</scope>
    <source>
        <strain evidence="3 4">KCP01</strain>
    </source>
</reference>
<dbReference type="AlphaFoldDB" id="A0AB36FR86"/>
<keyword evidence="1" id="KW-1133">Transmembrane helix</keyword>
<keyword evidence="3" id="KW-0378">Hydrolase</keyword>
<dbReference type="GO" id="GO:0003677">
    <property type="term" value="F:DNA binding"/>
    <property type="evidence" value="ECO:0007669"/>
    <property type="project" value="InterPro"/>
</dbReference>
<feature type="domain" description="Restriction endonuclease type IV Mrr" evidence="2">
    <location>
        <begin position="60"/>
        <end position="167"/>
    </location>
</feature>
<dbReference type="PANTHER" id="PTHR30015">
    <property type="entry name" value="MRR RESTRICTION SYSTEM PROTEIN"/>
    <property type="match status" value="1"/>
</dbReference>
<dbReference type="GO" id="GO:0015666">
    <property type="term" value="F:restriction endodeoxyribonuclease activity"/>
    <property type="evidence" value="ECO:0007669"/>
    <property type="project" value="TreeGrafter"/>
</dbReference>